<name>A0A292ZGK4_SPHSA</name>
<dbReference type="GO" id="GO:0018502">
    <property type="term" value="F:2,5-dichloro-2,5-cyclohexadiene-1,4-diol dehydrogenase activity"/>
    <property type="evidence" value="ECO:0007669"/>
    <property type="project" value="RHEA"/>
</dbReference>
<dbReference type="Proteomes" id="UP000221538">
    <property type="component" value="Unassembled WGS sequence"/>
</dbReference>
<evidence type="ECO:0000313" key="4">
    <source>
        <dbReference type="EMBL" id="GAY22208.1"/>
    </source>
</evidence>
<dbReference type="PRINTS" id="PR00081">
    <property type="entry name" value="GDHRDH"/>
</dbReference>
<dbReference type="EMBL" id="BEWI01000032">
    <property type="protein sequence ID" value="GAY22208.1"/>
    <property type="molecule type" value="Genomic_DNA"/>
</dbReference>
<dbReference type="AlphaFoldDB" id="A0A292ZGK4"/>
<evidence type="ECO:0000313" key="5">
    <source>
        <dbReference type="Proteomes" id="UP000221538"/>
    </source>
</evidence>
<dbReference type="PROSITE" id="PS00061">
    <property type="entry name" value="ADH_SHORT"/>
    <property type="match status" value="1"/>
</dbReference>
<dbReference type="InterPro" id="IPR036291">
    <property type="entry name" value="NAD(P)-bd_dom_sf"/>
</dbReference>
<dbReference type="InterPro" id="IPR002347">
    <property type="entry name" value="SDR_fam"/>
</dbReference>
<organism evidence="4 5">
    <name type="scientific">Sphingobium fuliginis (strain ATCC 27551)</name>
    <dbReference type="NCBI Taxonomy" id="336203"/>
    <lineage>
        <taxon>Bacteria</taxon>
        <taxon>Pseudomonadati</taxon>
        <taxon>Pseudomonadota</taxon>
        <taxon>Alphaproteobacteria</taxon>
        <taxon>Sphingomonadales</taxon>
        <taxon>Sphingomonadaceae</taxon>
        <taxon>Sphingobium</taxon>
    </lineage>
</organism>
<evidence type="ECO:0000256" key="3">
    <source>
        <dbReference type="ARBA" id="ARBA00051383"/>
    </source>
</evidence>
<dbReference type="EC" id="1.1.1.100" evidence="4"/>
<evidence type="ECO:0000256" key="2">
    <source>
        <dbReference type="ARBA" id="ARBA00023002"/>
    </source>
</evidence>
<reference evidence="4 5" key="2">
    <citation type="journal article" date="2013" name="Environ. Sci. Technol.">
        <title>The 4-tert-butylphenol-utilizing bacterium Sphingobium fuliginis OMI can degrade bisphenols via phenolic ring hydroxylation and meta-cleavage pathway.</title>
        <authorList>
            <person name="Ogata Y."/>
            <person name="Goda S."/>
            <person name="Toyama T."/>
            <person name="Sei K."/>
            <person name="Ike M."/>
        </authorList>
    </citation>
    <scope>NUCLEOTIDE SEQUENCE [LARGE SCALE GENOMIC DNA]</scope>
    <source>
        <strain evidence="4 5">OMI</strain>
    </source>
</reference>
<evidence type="ECO:0000256" key="1">
    <source>
        <dbReference type="ARBA" id="ARBA00006484"/>
    </source>
</evidence>
<reference evidence="4 5" key="1">
    <citation type="journal article" date="2013" name="Biodegradation">
        <title>Occurrence of 4-tert-butylphenol (4-t-BP) biodegradation in an aquatic sample caused by the presence of Spirodela polyrrhiza and isolation of a 4-t-BP-utilizing bacterium.</title>
        <authorList>
            <person name="Ogata Y."/>
            <person name="Toyama T."/>
            <person name="Yu N."/>
            <person name="Wang X."/>
            <person name="Sei K."/>
            <person name="Ike M."/>
        </authorList>
    </citation>
    <scope>NUCLEOTIDE SEQUENCE [LARGE SCALE GENOMIC DNA]</scope>
    <source>
        <strain evidence="4 5">OMI</strain>
    </source>
</reference>
<comment type="catalytic activity">
    <reaction evidence="3">
        <text>2,5-dichlorocyclohexa-2,5-dien-1,4-diol + NAD(+) = 2,5-dichlorohydroquinone + NADH + H(+)</text>
        <dbReference type="Rhea" id="RHEA:15741"/>
        <dbReference type="ChEBI" id="CHEBI:15378"/>
        <dbReference type="ChEBI" id="CHEBI:27545"/>
        <dbReference type="ChEBI" id="CHEBI:28975"/>
        <dbReference type="ChEBI" id="CHEBI:57540"/>
        <dbReference type="ChEBI" id="CHEBI:57945"/>
    </reaction>
</comment>
<dbReference type="PANTHER" id="PTHR24321">
    <property type="entry name" value="DEHYDROGENASES, SHORT CHAIN"/>
    <property type="match status" value="1"/>
</dbReference>
<dbReference type="FunFam" id="3.40.50.720:FF:000084">
    <property type="entry name" value="Short-chain dehydrogenase reductase"/>
    <property type="match status" value="1"/>
</dbReference>
<accession>A0A292ZGK4</accession>
<dbReference type="SUPFAM" id="SSF51735">
    <property type="entry name" value="NAD(P)-binding Rossmann-fold domains"/>
    <property type="match status" value="1"/>
</dbReference>
<gene>
    <name evidence="4" type="ORF">SFOMI_2763</name>
</gene>
<dbReference type="GO" id="GO:0004316">
    <property type="term" value="F:3-oxoacyl-[acyl-carrier-protein] reductase (NADPH) activity"/>
    <property type="evidence" value="ECO:0007669"/>
    <property type="project" value="UniProtKB-EC"/>
</dbReference>
<proteinExistence type="inferred from homology"/>
<sequence length="282" mass="28751">MELPPPFLSSLRGKAVIVTGAASGIGLGSATVLAANGASVLLADLNADGAEAAAAGLRAHGLKAEAVGVDMGREEQIVDMVKAAVARFGRLDALHNNVALLAREVVGRDLGISELDADIFRQCLDVNLVGAALAAKHAIPHIVAQGGGAIINTASIAGVRGEIVRAVYGSSKAGLIGLSRNIAAQYGKKGIRAVSISPGLIMTPSIAKAISPAQVDRLTRHALVNRAGKPEDIGNLAAFLIADEGSYITGIDIVVDGGFLAHWPTFAEELEAIGDVSQPVPE</sequence>
<dbReference type="Gene3D" id="3.40.50.720">
    <property type="entry name" value="NAD(P)-binding Rossmann-like Domain"/>
    <property type="match status" value="1"/>
</dbReference>
<dbReference type="PANTHER" id="PTHR24321:SF14">
    <property type="entry name" value="SHORT-CHAIN TYPE DEHYDROGENASE_REDUCTASE BLR2146-RELATED"/>
    <property type="match status" value="1"/>
</dbReference>
<dbReference type="InterPro" id="IPR020904">
    <property type="entry name" value="Sc_DH/Rdtase_CS"/>
</dbReference>
<comment type="similarity">
    <text evidence="1">Belongs to the short-chain dehydrogenases/reductases (SDR) family.</text>
</comment>
<dbReference type="Pfam" id="PF13561">
    <property type="entry name" value="adh_short_C2"/>
    <property type="match status" value="1"/>
</dbReference>
<dbReference type="PRINTS" id="PR00080">
    <property type="entry name" value="SDRFAMILY"/>
</dbReference>
<dbReference type="CDD" id="cd05233">
    <property type="entry name" value="SDR_c"/>
    <property type="match status" value="1"/>
</dbReference>
<protein>
    <submittedName>
        <fullName evidence="4">3-oxoacyl-[acyl-carrier protein] reductase</fullName>
        <ecNumber evidence="4">1.1.1.100</ecNumber>
    </submittedName>
</protein>
<dbReference type="RefSeq" id="WP_099186098.1">
    <property type="nucleotide sequence ID" value="NZ_BEWI01000032.1"/>
</dbReference>
<comment type="caution">
    <text evidence="4">The sequence shown here is derived from an EMBL/GenBank/DDBJ whole genome shotgun (WGS) entry which is preliminary data.</text>
</comment>
<keyword evidence="2 4" id="KW-0560">Oxidoreductase</keyword>